<comment type="caution">
    <text evidence="1">The sequence shown here is derived from an EMBL/GenBank/DDBJ whole genome shotgun (WGS) entry which is preliminary data.</text>
</comment>
<gene>
    <name evidence="1" type="ORF">LZ518_08930</name>
</gene>
<sequence>MQRPIDVDIPHKLGRDEAHRRIATNIHKLKDQIPGGASHIDANWSGERLDLTVHAMGQAVEARIDVEETKVHCHIQLPGMLALFAGPIEQMMKLKGSDLLLEDKRD</sequence>
<protein>
    <submittedName>
        <fullName evidence="1">Polyhydroxyalkanoic acid system family protein</fullName>
    </submittedName>
</protein>
<dbReference type="EMBL" id="JAMGBB010000001">
    <property type="protein sequence ID" value="MCL6741251.1"/>
    <property type="molecule type" value="Genomic_DNA"/>
</dbReference>
<evidence type="ECO:0000313" key="1">
    <source>
        <dbReference type="EMBL" id="MCL6741251.1"/>
    </source>
</evidence>
<organism evidence="1 2">
    <name type="scientific">Sphingomonas brevis</name>
    <dbReference type="NCBI Taxonomy" id="2908206"/>
    <lineage>
        <taxon>Bacteria</taxon>
        <taxon>Pseudomonadati</taxon>
        <taxon>Pseudomonadota</taxon>
        <taxon>Alphaproteobacteria</taxon>
        <taxon>Sphingomonadales</taxon>
        <taxon>Sphingomonadaceae</taxon>
        <taxon>Sphingomonas</taxon>
    </lineage>
</organism>
<evidence type="ECO:0000313" key="2">
    <source>
        <dbReference type="Proteomes" id="UP001165383"/>
    </source>
</evidence>
<keyword evidence="2" id="KW-1185">Reference proteome</keyword>
<dbReference type="Proteomes" id="UP001165383">
    <property type="component" value="Unassembled WGS sequence"/>
</dbReference>
<name>A0ABT0SA18_9SPHN</name>
<accession>A0ABT0SA18</accession>
<proteinExistence type="predicted"/>
<dbReference type="RefSeq" id="WP_249915648.1">
    <property type="nucleotide sequence ID" value="NZ_JAMGBB010000001.1"/>
</dbReference>
<dbReference type="Pfam" id="PF09650">
    <property type="entry name" value="PHA_gran_rgn"/>
    <property type="match status" value="1"/>
</dbReference>
<reference evidence="1" key="1">
    <citation type="submission" date="2022-05" db="EMBL/GenBank/DDBJ databases">
        <authorList>
            <person name="Jo J.-H."/>
            <person name="Im W.-T."/>
        </authorList>
    </citation>
    <scope>NUCLEOTIDE SEQUENCE</scope>
    <source>
        <strain evidence="1">RB56-2</strain>
    </source>
</reference>
<dbReference type="InterPro" id="IPR013433">
    <property type="entry name" value="PHA_gran_rgn"/>
</dbReference>